<comment type="caution">
    <text evidence="3">The sequence shown here is derived from an EMBL/GenBank/DDBJ whole genome shotgun (WGS) entry which is preliminary data.</text>
</comment>
<evidence type="ECO:0000313" key="5">
    <source>
        <dbReference type="Proteomes" id="UP001152797"/>
    </source>
</evidence>
<protein>
    <submittedName>
        <fullName evidence="3">Uncharacterized protein</fullName>
    </submittedName>
</protein>
<feature type="region of interest" description="Disordered" evidence="2">
    <location>
        <begin position="409"/>
        <end position="538"/>
    </location>
</feature>
<dbReference type="EMBL" id="CAMXCT030000791">
    <property type="protein sequence ID" value="CAL4770631.1"/>
    <property type="molecule type" value="Genomic_DNA"/>
</dbReference>
<organism evidence="3">
    <name type="scientific">Cladocopium goreaui</name>
    <dbReference type="NCBI Taxonomy" id="2562237"/>
    <lineage>
        <taxon>Eukaryota</taxon>
        <taxon>Sar</taxon>
        <taxon>Alveolata</taxon>
        <taxon>Dinophyceae</taxon>
        <taxon>Suessiales</taxon>
        <taxon>Symbiodiniaceae</taxon>
        <taxon>Cladocopium</taxon>
    </lineage>
</organism>
<feature type="region of interest" description="Disordered" evidence="2">
    <location>
        <begin position="205"/>
        <end position="228"/>
    </location>
</feature>
<accession>A0A9P1C1E8</accession>
<evidence type="ECO:0000256" key="2">
    <source>
        <dbReference type="SAM" id="MobiDB-lite"/>
    </source>
</evidence>
<reference evidence="4 5" key="2">
    <citation type="submission" date="2024-05" db="EMBL/GenBank/DDBJ databases">
        <authorList>
            <person name="Chen Y."/>
            <person name="Shah S."/>
            <person name="Dougan E. K."/>
            <person name="Thang M."/>
            <person name="Chan C."/>
        </authorList>
    </citation>
    <scope>NUCLEOTIDE SEQUENCE [LARGE SCALE GENOMIC DNA]</scope>
</reference>
<feature type="region of interest" description="Disordered" evidence="2">
    <location>
        <begin position="356"/>
        <end position="382"/>
    </location>
</feature>
<reference evidence="3" key="1">
    <citation type="submission" date="2022-10" db="EMBL/GenBank/DDBJ databases">
        <authorList>
            <person name="Chen Y."/>
            <person name="Dougan E. K."/>
            <person name="Chan C."/>
            <person name="Rhodes N."/>
            <person name="Thang M."/>
        </authorList>
    </citation>
    <scope>NUCLEOTIDE SEQUENCE</scope>
</reference>
<dbReference type="OrthoDB" id="429770at2759"/>
<keyword evidence="5" id="KW-1185">Reference proteome</keyword>
<name>A0A9P1C1E8_9DINO</name>
<dbReference type="Proteomes" id="UP001152797">
    <property type="component" value="Unassembled WGS sequence"/>
</dbReference>
<dbReference type="EMBL" id="CAMXCT010000791">
    <property type="protein sequence ID" value="CAI3983319.1"/>
    <property type="molecule type" value="Genomic_DNA"/>
</dbReference>
<feature type="compositionally biased region" description="Basic residues" evidence="2">
    <location>
        <begin position="295"/>
        <end position="304"/>
    </location>
</feature>
<dbReference type="AlphaFoldDB" id="A0A9P1C1E8"/>
<feature type="compositionally biased region" description="Polar residues" evidence="2">
    <location>
        <begin position="137"/>
        <end position="147"/>
    </location>
</feature>
<evidence type="ECO:0000313" key="4">
    <source>
        <dbReference type="EMBL" id="CAL4770631.1"/>
    </source>
</evidence>
<evidence type="ECO:0000313" key="3">
    <source>
        <dbReference type="EMBL" id="CAI3983319.1"/>
    </source>
</evidence>
<sequence length="613" mass="66390">MASQVAQAPHVNVNGLGPVSVHVLHGTGLQPTVAYVPAQRFVVTPPLTQPFGVRTSQSIDPGRAAYGAGVPAGLPSGKAPAVAMQVPSAGSLLSKGLCRQSTGENLATYFDHGRRRKTAAPKVVEEAPRSPKRLQPQAPTSILQDQDLNGPDLQAASPRGKPEAWSQAVKRVKHFTDRSEQLHHGPNPMELPVEVAPRRRMVHAADKPASEREMLPRRSSSNDAADAAHRRSTGVWTCLESTSDGEANDRIGRRRWLPHYSSSGAARGMQLQAEKPEALQENPSGEETANGFPLGRRHSQRRHLQSREMGTLVDGLSTRSPEEWQQVALGGKRRGRTSEGAQEYCRRSCGPWEQLPEGTKKKDAWGRLSPRVPPAHSPRVPFGTEQNKICEATAAPARVRRFHSAPAPLPYGSDVDVPEPSEAPRSGLPLGLDATLMPSSLFGRDGGSGVPQIPEDATVSGSGEPRRHFSEKSAVSHLATKPRSNSADSGRPGRSLLSSNFVDRQRATRQLRGGSARLHSGGNLAHSSLLRPQSEQENNRTARLAAGLKALQSPEVPPNAQLEEAYRKCLESLRTEIEELQSRSTHLEKEVQKTAIENGMLKFRRVAHDSAVP</sequence>
<feature type="coiled-coil region" evidence="1">
    <location>
        <begin position="563"/>
        <end position="597"/>
    </location>
</feature>
<feature type="compositionally biased region" description="Basic and acidic residues" evidence="2">
    <location>
        <begin position="205"/>
        <end position="216"/>
    </location>
</feature>
<proteinExistence type="predicted"/>
<dbReference type="EMBL" id="CAMXCT020000791">
    <property type="protein sequence ID" value="CAL1136694.1"/>
    <property type="molecule type" value="Genomic_DNA"/>
</dbReference>
<gene>
    <name evidence="3" type="ORF">C1SCF055_LOCUS10939</name>
</gene>
<keyword evidence="1" id="KW-0175">Coiled coil</keyword>
<feature type="region of interest" description="Disordered" evidence="2">
    <location>
        <begin position="274"/>
        <end position="319"/>
    </location>
</feature>
<feature type="region of interest" description="Disordered" evidence="2">
    <location>
        <begin position="108"/>
        <end position="166"/>
    </location>
</feature>
<evidence type="ECO:0000256" key="1">
    <source>
        <dbReference type="SAM" id="Coils"/>
    </source>
</evidence>